<sequence length="860" mass="92991">MIYQKMLTKVIEKLQSQPDYGLTKEQVVQSRQANGDNQFVEPPKEGLIKRVLRSLSDITTIILIIAAIISLITTVIQGHGDYFESFLIIAIVVINSVLSIVQEGRAEKALDSLKGLEREEAKVRRDGDIQFIPMTDIVVGDILVLENGVKIPADARLLTTADLRVEESPLTGESHPIEKDEDFITGEEVPLGDRRNMVYRGTTIVNGRGEALVVATGMNTEMGKIASLLGREEREMTPMQKRLAQLGRQLTVVAIIAAIIVMILGIMQGDPLMELFMTAVSLAVAVVPETLMVIVTITLALGVQRMAARHAIVRRLPAVETLGSASVIASDKTGTLTQNKMIARQVWDATTDTIMAVDGAESLPDALKFGALSTNVTDQDGTLAGLPTEMALVGGIGGYSAYEALQAEYPKVYEIPFNSTRKRMTTVHRVADGYLAITKGAFDVLLPKLPLDLQERAKAVNQTFGDQALRVITVAIAKLPTLSAEPTAEELEQNLQLLGLVGIIDPPRPESAQAVAEAREAGIKTVMITGDHVATASAIAKEIGILLPTDKALTGAELHDMSDAELDDTVQDYAVYARVTPEDKIRIVKAWQKRGDIVAMTGDGVNDAPALNAANVGIAMGQTGTDVAREAADIVLTDDNFATIVHAVEEGRGIYGNIRKTINFLMSANMSEIIVIVVAMILGWGSPLMAAQLLFINLVADGLPGFALAKEPPHGDVMRDKPVNPRASVFAHGLGLRIAFNAILFALITLAAQGYGVYTDNNSAGHTMAFIVLSISSILHVFNIRSDASMFRVKFSANRSLVMMALLSLVLTILVVTVPVTQDIFHFMPLTVGQWLLTIILSIIPNIIWEVIKMNNRKIQ</sequence>
<dbReference type="SUPFAM" id="SSF81665">
    <property type="entry name" value="Calcium ATPase, transmembrane domain M"/>
    <property type="match status" value="1"/>
</dbReference>
<evidence type="ECO:0000256" key="1">
    <source>
        <dbReference type="ARBA" id="ARBA00004127"/>
    </source>
</evidence>
<protein>
    <submittedName>
        <fullName evidence="13">YloB protein</fullName>
        <ecNumber evidence="13">3.6.3.8</ecNumber>
    </submittedName>
</protein>
<evidence type="ECO:0000256" key="10">
    <source>
        <dbReference type="ARBA" id="ARBA00023136"/>
    </source>
</evidence>
<dbReference type="InterPro" id="IPR018303">
    <property type="entry name" value="ATPase_P-typ_P_site"/>
</dbReference>
<feature type="transmembrane region" description="Helical" evidence="11">
    <location>
        <begin position="729"/>
        <end position="752"/>
    </location>
</feature>
<proteinExistence type="inferred from homology"/>
<feature type="transmembrane region" description="Helical" evidence="11">
    <location>
        <begin position="82"/>
        <end position="101"/>
    </location>
</feature>
<name>A0A0D1JK61_9LACO</name>
<dbReference type="PRINTS" id="PR00119">
    <property type="entry name" value="CATATPASE"/>
</dbReference>
<comment type="similarity">
    <text evidence="2">Belongs to the cation transport ATPase (P-type) (TC 3.A.3) family. Type IIA subfamily.</text>
</comment>
<feature type="transmembrane region" description="Helical" evidence="11">
    <location>
        <begin position="690"/>
        <end position="709"/>
    </location>
</feature>
<dbReference type="Pfam" id="PF00702">
    <property type="entry name" value="Hydrolase"/>
    <property type="match status" value="1"/>
</dbReference>
<dbReference type="Pfam" id="PF00689">
    <property type="entry name" value="Cation_ATPase_C"/>
    <property type="match status" value="1"/>
</dbReference>
<feature type="transmembrane region" description="Helical" evidence="11">
    <location>
        <begin position="802"/>
        <end position="820"/>
    </location>
</feature>
<keyword evidence="4 11" id="KW-0812">Transmembrane</keyword>
<dbReference type="Proteomes" id="UP000032287">
    <property type="component" value="Unassembled WGS sequence"/>
</dbReference>
<keyword evidence="3" id="KW-0597">Phosphoprotein</keyword>
<evidence type="ECO:0000313" key="14">
    <source>
        <dbReference type="Proteomes" id="UP000032287"/>
    </source>
</evidence>
<keyword evidence="8" id="KW-1278">Translocase</keyword>
<feature type="transmembrane region" description="Helical" evidence="11">
    <location>
        <begin position="662"/>
        <end position="684"/>
    </location>
</feature>
<evidence type="ECO:0000256" key="8">
    <source>
        <dbReference type="ARBA" id="ARBA00022967"/>
    </source>
</evidence>
<evidence type="ECO:0000256" key="3">
    <source>
        <dbReference type="ARBA" id="ARBA00022553"/>
    </source>
</evidence>
<comment type="caution">
    <text evidence="13">The sequence shown here is derived from an EMBL/GenBank/DDBJ whole genome shotgun (WGS) entry which is preliminary data.</text>
</comment>
<dbReference type="InterPro" id="IPR023299">
    <property type="entry name" value="ATPase_P-typ_cyto_dom_N"/>
</dbReference>
<dbReference type="eggNOG" id="COG0474">
    <property type="taxonomic scope" value="Bacteria"/>
</dbReference>
<feature type="transmembrane region" description="Helical" evidence="11">
    <location>
        <begin position="58"/>
        <end position="76"/>
    </location>
</feature>
<feature type="transmembrane region" description="Helical" evidence="11">
    <location>
        <begin position="764"/>
        <end position="782"/>
    </location>
</feature>
<organism evidence="13 14">
    <name type="scientific">Weissella cibaria</name>
    <dbReference type="NCBI Taxonomy" id="137591"/>
    <lineage>
        <taxon>Bacteria</taxon>
        <taxon>Bacillati</taxon>
        <taxon>Bacillota</taxon>
        <taxon>Bacilli</taxon>
        <taxon>Lactobacillales</taxon>
        <taxon>Lactobacillaceae</taxon>
        <taxon>Weissella</taxon>
    </lineage>
</organism>
<evidence type="ECO:0000256" key="4">
    <source>
        <dbReference type="ARBA" id="ARBA00022692"/>
    </source>
</evidence>
<keyword evidence="10 11" id="KW-0472">Membrane</keyword>
<evidence type="ECO:0000259" key="12">
    <source>
        <dbReference type="SMART" id="SM00831"/>
    </source>
</evidence>
<dbReference type="InterPro" id="IPR036412">
    <property type="entry name" value="HAD-like_sf"/>
</dbReference>
<dbReference type="Gene3D" id="2.70.150.10">
    <property type="entry name" value="Calcium-transporting ATPase, cytoplasmic transduction domain A"/>
    <property type="match status" value="1"/>
</dbReference>
<dbReference type="PANTHER" id="PTHR42861">
    <property type="entry name" value="CALCIUM-TRANSPORTING ATPASE"/>
    <property type="match status" value="1"/>
</dbReference>
<evidence type="ECO:0000313" key="13">
    <source>
        <dbReference type="EMBL" id="KIU21768.1"/>
    </source>
</evidence>
<dbReference type="InterPro" id="IPR008250">
    <property type="entry name" value="ATPase_P-typ_transduc_dom_A_sf"/>
</dbReference>
<dbReference type="InterPro" id="IPR001757">
    <property type="entry name" value="P_typ_ATPase"/>
</dbReference>
<feature type="domain" description="Cation-transporting P-type ATPase N-terminal" evidence="12">
    <location>
        <begin position="1"/>
        <end position="75"/>
    </location>
</feature>
<dbReference type="GO" id="GO:0012505">
    <property type="term" value="C:endomembrane system"/>
    <property type="evidence" value="ECO:0007669"/>
    <property type="project" value="UniProtKB-SubCell"/>
</dbReference>
<evidence type="ECO:0000256" key="2">
    <source>
        <dbReference type="ARBA" id="ARBA00005675"/>
    </source>
</evidence>
<accession>A0A0D1JK61</accession>
<dbReference type="SUPFAM" id="SSF56784">
    <property type="entry name" value="HAD-like"/>
    <property type="match status" value="1"/>
</dbReference>
<feature type="transmembrane region" description="Helical" evidence="11">
    <location>
        <begin position="250"/>
        <end position="269"/>
    </location>
</feature>
<dbReference type="PROSITE" id="PS00154">
    <property type="entry name" value="ATPASE_E1_E2"/>
    <property type="match status" value="1"/>
</dbReference>
<dbReference type="SUPFAM" id="SSF81653">
    <property type="entry name" value="Calcium ATPase, transduction domain A"/>
    <property type="match status" value="1"/>
</dbReference>
<feature type="transmembrane region" description="Helical" evidence="11">
    <location>
        <begin position="275"/>
        <end position="301"/>
    </location>
</feature>
<dbReference type="RefSeq" id="WP_043710735.1">
    <property type="nucleotide sequence ID" value="NZ_JALOCT010000003.1"/>
</dbReference>
<gene>
    <name evidence="13" type="primary">yloB</name>
    <name evidence="13" type="ORF">QX99_00455</name>
</gene>
<keyword evidence="5" id="KW-0547">Nucleotide-binding</keyword>
<dbReference type="AlphaFoldDB" id="A0A0D1JK61"/>
<keyword evidence="14" id="KW-1185">Reference proteome</keyword>
<dbReference type="InterPro" id="IPR059000">
    <property type="entry name" value="ATPase_P-type_domA"/>
</dbReference>
<evidence type="ECO:0000256" key="11">
    <source>
        <dbReference type="SAM" id="Phobius"/>
    </source>
</evidence>
<dbReference type="SFLD" id="SFLDS00003">
    <property type="entry name" value="Haloacid_Dehalogenase"/>
    <property type="match status" value="1"/>
</dbReference>
<keyword evidence="7" id="KW-0460">Magnesium</keyword>
<dbReference type="InterPro" id="IPR023214">
    <property type="entry name" value="HAD_sf"/>
</dbReference>
<reference evidence="13 14" key="1">
    <citation type="journal article" date="2015" name="Microbiology (Mosc.)">
        <title>Genomics of the Weissella cibaria species with an examination of its metabolic traits.</title>
        <authorList>
            <person name="Lynch K.M."/>
            <person name="Lucid A."/>
            <person name="Arendt E.K."/>
            <person name="Sleator R.D."/>
            <person name="Lucey B."/>
            <person name="Coffey A."/>
        </authorList>
    </citation>
    <scope>NUCLEOTIDE SEQUENCE [LARGE SCALE GENOMIC DNA]</scope>
    <source>
        <strain evidence="13 14">MG1</strain>
    </source>
</reference>
<dbReference type="SMART" id="SM00831">
    <property type="entry name" value="Cation_ATPase_N"/>
    <property type="match status" value="1"/>
</dbReference>
<feature type="transmembrane region" description="Helical" evidence="11">
    <location>
        <begin position="832"/>
        <end position="852"/>
    </location>
</feature>
<keyword evidence="9 11" id="KW-1133">Transmembrane helix</keyword>
<keyword evidence="13" id="KW-0378">Hydrolase</keyword>
<evidence type="ECO:0000256" key="9">
    <source>
        <dbReference type="ARBA" id="ARBA00022989"/>
    </source>
</evidence>
<dbReference type="SUPFAM" id="SSF81660">
    <property type="entry name" value="Metal cation-transporting ATPase, ATP-binding domain N"/>
    <property type="match status" value="1"/>
</dbReference>
<dbReference type="STRING" id="137591.AO080_00175"/>
<dbReference type="Pfam" id="PF00122">
    <property type="entry name" value="E1-E2_ATPase"/>
    <property type="match status" value="1"/>
</dbReference>
<dbReference type="InterPro" id="IPR006068">
    <property type="entry name" value="ATPase_P-typ_cation-transptr_C"/>
</dbReference>
<dbReference type="Pfam" id="PF00690">
    <property type="entry name" value="Cation_ATPase_N"/>
    <property type="match status" value="1"/>
</dbReference>
<dbReference type="InterPro" id="IPR023298">
    <property type="entry name" value="ATPase_P-typ_TM_dom_sf"/>
</dbReference>
<evidence type="ECO:0000256" key="6">
    <source>
        <dbReference type="ARBA" id="ARBA00022840"/>
    </source>
</evidence>
<dbReference type="EC" id="3.6.3.8" evidence="13"/>
<dbReference type="NCBIfam" id="TIGR01494">
    <property type="entry name" value="ATPase_P-type"/>
    <property type="match status" value="2"/>
</dbReference>
<dbReference type="PATRIC" id="fig|137591.25.peg.441"/>
<dbReference type="GO" id="GO:0016887">
    <property type="term" value="F:ATP hydrolysis activity"/>
    <property type="evidence" value="ECO:0007669"/>
    <property type="project" value="InterPro"/>
</dbReference>
<dbReference type="InterPro" id="IPR004014">
    <property type="entry name" value="ATPase_P-typ_cation-transptr_N"/>
</dbReference>
<dbReference type="Gene3D" id="1.20.1110.10">
    <property type="entry name" value="Calcium-transporting ATPase, transmembrane domain"/>
    <property type="match status" value="2"/>
</dbReference>
<dbReference type="PRINTS" id="PR00120">
    <property type="entry name" value="HATPASE"/>
</dbReference>
<dbReference type="FunFam" id="3.40.50.1000:FF:000028">
    <property type="entry name" value="Calcium-transporting P-type ATPase, putative"/>
    <property type="match status" value="1"/>
</dbReference>
<dbReference type="SFLD" id="SFLDG00002">
    <property type="entry name" value="C1.7:_P-type_atpase_like"/>
    <property type="match status" value="1"/>
</dbReference>
<dbReference type="EMBL" id="JWHU01000006">
    <property type="protein sequence ID" value="KIU21768.1"/>
    <property type="molecule type" value="Genomic_DNA"/>
</dbReference>
<evidence type="ECO:0000256" key="5">
    <source>
        <dbReference type="ARBA" id="ARBA00022741"/>
    </source>
</evidence>
<keyword evidence="6" id="KW-0067">ATP-binding</keyword>
<dbReference type="GO" id="GO:0016020">
    <property type="term" value="C:membrane"/>
    <property type="evidence" value="ECO:0007669"/>
    <property type="project" value="InterPro"/>
</dbReference>
<dbReference type="InterPro" id="IPR044492">
    <property type="entry name" value="P_typ_ATPase_HD_dom"/>
</dbReference>
<dbReference type="Gene3D" id="3.40.1110.10">
    <property type="entry name" value="Calcium-transporting ATPase, cytoplasmic domain N"/>
    <property type="match status" value="1"/>
</dbReference>
<dbReference type="Gene3D" id="3.40.50.1000">
    <property type="entry name" value="HAD superfamily/HAD-like"/>
    <property type="match status" value="1"/>
</dbReference>
<dbReference type="SFLD" id="SFLDF00027">
    <property type="entry name" value="p-type_atpase"/>
    <property type="match status" value="1"/>
</dbReference>
<comment type="subcellular location">
    <subcellularLocation>
        <location evidence="1">Endomembrane system</location>
        <topology evidence="1">Multi-pass membrane protein</topology>
    </subcellularLocation>
</comment>
<evidence type="ECO:0000256" key="7">
    <source>
        <dbReference type="ARBA" id="ARBA00022842"/>
    </source>
</evidence>
<dbReference type="GO" id="GO:0005524">
    <property type="term" value="F:ATP binding"/>
    <property type="evidence" value="ECO:0007669"/>
    <property type="project" value="UniProtKB-KW"/>
</dbReference>
<dbReference type="FunFam" id="2.70.150.10:FF:000160">
    <property type="entry name" value="Sarcoplasmic/endoplasmic reticulum calcium ATPase 1"/>
    <property type="match status" value="1"/>
</dbReference>